<dbReference type="GO" id="GO:0006950">
    <property type="term" value="P:response to stress"/>
    <property type="evidence" value="ECO:0007669"/>
    <property type="project" value="TreeGrafter"/>
</dbReference>
<dbReference type="SUPFAM" id="SSF46785">
    <property type="entry name" value="Winged helix' DNA-binding domain"/>
    <property type="match status" value="2"/>
</dbReference>
<reference evidence="3" key="1">
    <citation type="submission" date="2019-09" db="EMBL/GenBank/DDBJ databases">
        <title>Mumia zhuanghuii sp. nov. isolated from the intestinal contents of plateau pika (Ochotona curzoniae) in the Qinghai-Tibet plateau of China.</title>
        <authorList>
            <person name="Tian Z."/>
        </authorList>
    </citation>
    <scope>NUCLEOTIDE SEQUENCE [LARGE SCALE GENOMIC DNA]</scope>
    <source>
        <strain evidence="3">JCM 30598</strain>
    </source>
</reference>
<accession>A0A5J5J2T9</accession>
<evidence type="ECO:0000313" key="3">
    <source>
        <dbReference type="Proteomes" id="UP000325827"/>
    </source>
</evidence>
<dbReference type="InterPro" id="IPR036388">
    <property type="entry name" value="WH-like_DNA-bd_sf"/>
</dbReference>
<dbReference type="PANTHER" id="PTHR33164:SF43">
    <property type="entry name" value="HTH-TYPE TRANSCRIPTIONAL REPRESSOR YETL"/>
    <property type="match status" value="1"/>
</dbReference>
<dbReference type="PANTHER" id="PTHR33164">
    <property type="entry name" value="TRANSCRIPTIONAL REGULATOR, MARR FAMILY"/>
    <property type="match status" value="1"/>
</dbReference>
<name>A0A5J5J2T9_9MICO</name>
<feature type="domain" description="HTH marR-type" evidence="1">
    <location>
        <begin position="126"/>
        <end position="289"/>
    </location>
</feature>
<dbReference type="InterPro" id="IPR000835">
    <property type="entry name" value="HTH_MarR-typ"/>
</dbReference>
<protein>
    <submittedName>
        <fullName evidence="2">MarR family transcriptional regulator</fullName>
    </submittedName>
</protein>
<sequence length="293" mass="31945">MDAEGACARMNATARDRGMALLGQFSDAMTHVFDDAFGTRWAEIDDILAMAVIVGDHGATTRQLADTSGLGRRAISRMVARLCSEGLVATRPSGSDRRAVEVVLTDRGERRAAVLRDSIDDFFRESTEIAREISEGLRTTRTPHARAVSVDPIDLLQRVCEAGVSLVRAMPDAANQGQLAARQRAALVQIATQSVVRPNDLPPSLGVSRAGVAYIVDQLVAKGFVHRRRGAIPEDRRAVVLEATEEGVSAVYAVMDAIEHQRDMLSELFAEVALWRQRAIIHVSDLVRDEPQP</sequence>
<dbReference type="InterPro" id="IPR039422">
    <property type="entry name" value="MarR/SlyA-like"/>
</dbReference>
<gene>
    <name evidence="2" type="ORF">F6B43_01540</name>
</gene>
<proteinExistence type="predicted"/>
<keyword evidence="3" id="KW-1185">Reference proteome</keyword>
<dbReference type="AlphaFoldDB" id="A0A5J5J2T9"/>
<dbReference type="Pfam" id="PF12802">
    <property type="entry name" value="MarR_2"/>
    <property type="match status" value="1"/>
</dbReference>
<dbReference type="InterPro" id="IPR036390">
    <property type="entry name" value="WH_DNA-bd_sf"/>
</dbReference>
<comment type="caution">
    <text evidence="2">The sequence shown here is derived from an EMBL/GenBank/DDBJ whole genome shotgun (WGS) entry which is preliminary data.</text>
</comment>
<dbReference type="EMBL" id="VYSA01000001">
    <property type="protein sequence ID" value="KAA9110401.1"/>
    <property type="molecule type" value="Genomic_DNA"/>
</dbReference>
<dbReference type="Gene3D" id="1.10.10.10">
    <property type="entry name" value="Winged helix-like DNA-binding domain superfamily/Winged helix DNA-binding domain"/>
    <property type="match status" value="2"/>
</dbReference>
<evidence type="ECO:0000313" key="2">
    <source>
        <dbReference type="EMBL" id="KAA9110401.1"/>
    </source>
</evidence>
<dbReference type="Pfam" id="PF01047">
    <property type="entry name" value="MarR"/>
    <property type="match status" value="1"/>
</dbReference>
<dbReference type="Proteomes" id="UP000325827">
    <property type="component" value="Unassembled WGS sequence"/>
</dbReference>
<dbReference type="SMART" id="SM00347">
    <property type="entry name" value="HTH_MARR"/>
    <property type="match status" value="2"/>
</dbReference>
<dbReference type="GO" id="GO:0003700">
    <property type="term" value="F:DNA-binding transcription factor activity"/>
    <property type="evidence" value="ECO:0007669"/>
    <property type="project" value="InterPro"/>
</dbReference>
<dbReference type="PROSITE" id="PS50995">
    <property type="entry name" value="HTH_MARR_2"/>
    <property type="match status" value="1"/>
</dbReference>
<organism evidence="2 3">
    <name type="scientific">Microbacterium rhizomatis</name>
    <dbReference type="NCBI Taxonomy" id="1631477"/>
    <lineage>
        <taxon>Bacteria</taxon>
        <taxon>Bacillati</taxon>
        <taxon>Actinomycetota</taxon>
        <taxon>Actinomycetes</taxon>
        <taxon>Micrococcales</taxon>
        <taxon>Microbacteriaceae</taxon>
        <taxon>Microbacterium</taxon>
    </lineage>
</organism>
<dbReference type="OrthoDB" id="5058347at2"/>
<evidence type="ECO:0000259" key="1">
    <source>
        <dbReference type="PROSITE" id="PS50995"/>
    </source>
</evidence>